<feature type="compositionally biased region" description="Basic and acidic residues" evidence="5">
    <location>
        <begin position="334"/>
        <end position="349"/>
    </location>
</feature>
<dbReference type="Gene3D" id="2.40.330.10">
    <property type="entry name" value="DNA-binding pseudobarrel domain"/>
    <property type="match status" value="1"/>
</dbReference>
<evidence type="ECO:0000256" key="4">
    <source>
        <dbReference type="ARBA" id="ARBA00023242"/>
    </source>
</evidence>
<feature type="compositionally biased region" description="Acidic residues" evidence="5">
    <location>
        <begin position="350"/>
        <end position="364"/>
    </location>
</feature>
<dbReference type="InterPro" id="IPR003340">
    <property type="entry name" value="B3_DNA-bd"/>
</dbReference>
<keyword evidence="2" id="KW-0238">DNA-binding</keyword>
<dbReference type="EMBL" id="CM026429">
    <property type="protein sequence ID" value="KAG0564779.1"/>
    <property type="molecule type" value="Genomic_DNA"/>
</dbReference>
<dbReference type="InterPro" id="IPR015300">
    <property type="entry name" value="DNA-bd_pseudobarrel_sf"/>
</dbReference>
<keyword evidence="3" id="KW-0804">Transcription</keyword>
<feature type="region of interest" description="Disordered" evidence="5">
    <location>
        <begin position="37"/>
        <end position="65"/>
    </location>
</feature>
<feature type="compositionally biased region" description="Basic and acidic residues" evidence="5">
    <location>
        <begin position="50"/>
        <end position="61"/>
    </location>
</feature>
<dbReference type="GO" id="GO:0003677">
    <property type="term" value="F:DNA binding"/>
    <property type="evidence" value="ECO:0007669"/>
    <property type="project" value="UniProtKB-KW"/>
</dbReference>
<dbReference type="EMBL" id="CM026429">
    <property type="protein sequence ID" value="KAG0564778.1"/>
    <property type="molecule type" value="Genomic_DNA"/>
</dbReference>
<sequence length="398" mass="44520">MAVERSDYEESRKQRVEENKRRMQELGIMELSKDLKGSKQKNVVRKPLKRKIDDAGGESRRSSRVAAKPAVTYKDQLDLLPGMRARCGTRERVGLGRRYVSDLSRRAAYEAAEEAFKDIRNPGFVKAMLHSHVTSCFWLGLPNRFCQEHMPLEETTFILEDDKGKEWECVYLAHKTGMSGGWRGFSLDHELVDGDSCIFELVSPLRFKVHFFRCDEEDGGPEEVDDKKTGVNVAGKDTKTEKKVGKVATKKKKAGFYKGKKSRKSSSKKLKLEDGEEDNEDSDDDDDDDEGDDYAPRVSKQDADTNVAGPSRASRRQVVKKEADAGEGLVVASKNKDKESGKLNGKELDDLIELESGEDEDEDKDALKSPLVTKTIQGGSGSLSSGRATRNSLRRSLN</sequence>
<keyword evidence="1" id="KW-0805">Transcription regulation</keyword>
<feature type="region of interest" description="Disordered" evidence="5">
    <location>
        <begin position="1"/>
        <end position="21"/>
    </location>
</feature>
<dbReference type="Proteomes" id="UP000822688">
    <property type="component" value="Chromosome 8"/>
</dbReference>
<dbReference type="Pfam" id="PF02362">
    <property type="entry name" value="B3"/>
    <property type="match status" value="1"/>
</dbReference>
<dbReference type="InterPro" id="IPR044837">
    <property type="entry name" value="REM16-like"/>
</dbReference>
<gene>
    <name evidence="7" type="ORF">KC19_8G139400</name>
</gene>
<evidence type="ECO:0000256" key="3">
    <source>
        <dbReference type="ARBA" id="ARBA00023163"/>
    </source>
</evidence>
<proteinExistence type="predicted"/>
<evidence type="ECO:0000259" key="6">
    <source>
        <dbReference type="PROSITE" id="PS50863"/>
    </source>
</evidence>
<comment type="caution">
    <text evidence="7">The sequence shown here is derived from an EMBL/GenBank/DDBJ whole genome shotgun (WGS) entry which is preliminary data.</text>
</comment>
<feature type="compositionally biased region" description="Basic residues" evidence="5">
    <location>
        <begin position="38"/>
        <end position="49"/>
    </location>
</feature>
<dbReference type="CDD" id="cd10017">
    <property type="entry name" value="B3_DNA"/>
    <property type="match status" value="1"/>
</dbReference>
<evidence type="ECO:0000256" key="5">
    <source>
        <dbReference type="SAM" id="MobiDB-lite"/>
    </source>
</evidence>
<evidence type="ECO:0000256" key="2">
    <source>
        <dbReference type="ARBA" id="ARBA00023125"/>
    </source>
</evidence>
<dbReference type="SUPFAM" id="SSF101936">
    <property type="entry name" value="DNA-binding pseudobarrel domain"/>
    <property type="match status" value="1"/>
</dbReference>
<name>A0A8T0H3V7_CERPU</name>
<organism evidence="7 8">
    <name type="scientific">Ceratodon purpureus</name>
    <name type="common">Fire moss</name>
    <name type="synonym">Dicranum purpureum</name>
    <dbReference type="NCBI Taxonomy" id="3225"/>
    <lineage>
        <taxon>Eukaryota</taxon>
        <taxon>Viridiplantae</taxon>
        <taxon>Streptophyta</taxon>
        <taxon>Embryophyta</taxon>
        <taxon>Bryophyta</taxon>
        <taxon>Bryophytina</taxon>
        <taxon>Bryopsida</taxon>
        <taxon>Dicranidae</taxon>
        <taxon>Pseudoditrichales</taxon>
        <taxon>Ditrichaceae</taxon>
        <taxon>Ceratodon</taxon>
    </lineage>
</organism>
<keyword evidence="8" id="KW-1185">Reference proteome</keyword>
<feature type="compositionally biased region" description="Polar residues" evidence="5">
    <location>
        <begin position="372"/>
        <end position="398"/>
    </location>
</feature>
<protein>
    <recommendedName>
        <fullName evidence="6">TF-B3 domain-containing protein</fullName>
    </recommendedName>
</protein>
<accession>A0A8T0H3V7</accession>
<feature type="domain" description="TF-B3" evidence="6">
    <location>
        <begin position="124"/>
        <end position="215"/>
    </location>
</feature>
<feature type="region of interest" description="Disordered" evidence="5">
    <location>
        <begin position="267"/>
        <end position="398"/>
    </location>
</feature>
<evidence type="ECO:0000313" key="8">
    <source>
        <dbReference type="Proteomes" id="UP000822688"/>
    </source>
</evidence>
<evidence type="ECO:0000313" key="7">
    <source>
        <dbReference type="EMBL" id="KAG0564778.1"/>
    </source>
</evidence>
<reference evidence="7" key="1">
    <citation type="submission" date="2020-06" db="EMBL/GenBank/DDBJ databases">
        <title>WGS assembly of Ceratodon purpureus strain R40.</title>
        <authorList>
            <person name="Carey S.B."/>
            <person name="Jenkins J."/>
            <person name="Shu S."/>
            <person name="Lovell J.T."/>
            <person name="Sreedasyam A."/>
            <person name="Maumus F."/>
            <person name="Tiley G.P."/>
            <person name="Fernandez-Pozo N."/>
            <person name="Barry K."/>
            <person name="Chen C."/>
            <person name="Wang M."/>
            <person name="Lipzen A."/>
            <person name="Daum C."/>
            <person name="Saski C.A."/>
            <person name="Payton A.C."/>
            <person name="Mcbreen J.C."/>
            <person name="Conrad R.E."/>
            <person name="Kollar L.M."/>
            <person name="Olsson S."/>
            <person name="Huttunen S."/>
            <person name="Landis J.B."/>
            <person name="Wickett N.J."/>
            <person name="Johnson M.G."/>
            <person name="Rensing S.A."/>
            <person name="Grimwood J."/>
            <person name="Schmutz J."/>
            <person name="Mcdaniel S.F."/>
        </authorList>
    </citation>
    <scope>NUCLEOTIDE SEQUENCE</scope>
    <source>
        <strain evidence="7">R40</strain>
    </source>
</reference>
<dbReference type="PANTHER" id="PTHR31391:SF4">
    <property type="entry name" value="B3 DOMAIN-CONTAINING PROTEIN OS03G0184500"/>
    <property type="match status" value="1"/>
</dbReference>
<dbReference type="PANTHER" id="PTHR31391">
    <property type="entry name" value="B3 DOMAIN-CONTAINING PROTEIN OS11G0197600-RELATED"/>
    <property type="match status" value="1"/>
</dbReference>
<dbReference type="AlphaFoldDB" id="A0A8T0H3V7"/>
<evidence type="ECO:0000256" key="1">
    <source>
        <dbReference type="ARBA" id="ARBA00023015"/>
    </source>
</evidence>
<feature type="compositionally biased region" description="Acidic residues" evidence="5">
    <location>
        <begin position="274"/>
        <end position="293"/>
    </location>
</feature>
<dbReference type="PROSITE" id="PS50863">
    <property type="entry name" value="B3"/>
    <property type="match status" value="1"/>
</dbReference>
<dbReference type="SMART" id="SM01019">
    <property type="entry name" value="B3"/>
    <property type="match status" value="1"/>
</dbReference>
<keyword evidence="4" id="KW-0539">Nucleus</keyword>